<dbReference type="EMBL" id="CP104064">
    <property type="protein sequence ID" value="WAH35051.1"/>
    <property type="molecule type" value="Genomic_DNA"/>
</dbReference>
<accession>A0ABY6YYJ1</accession>
<evidence type="ECO:0000256" key="1">
    <source>
        <dbReference type="SAM" id="Phobius"/>
    </source>
</evidence>
<keyword evidence="1" id="KW-0472">Membrane</keyword>
<sequence length="169" mass="17882">MSILLWIIIFLVIVIGGAVIFGFLSAKSDVKFLQSNGYPKNTPSLQYLSGQPGISPGFVFAVRQGTNLVLFNTKGNKAEIPIQSIVSIDVQLDVQTVNTGGGRSIAGAVVGEAIAGPVGAVVGGTKGTKTENIDRSTVRMRVRSDNGIEHDIVFKGSHKTHNVLLHLIS</sequence>
<keyword evidence="1" id="KW-0812">Transmembrane</keyword>
<protein>
    <submittedName>
        <fullName evidence="2">Uncharacterized protein</fullName>
    </submittedName>
</protein>
<evidence type="ECO:0000313" key="2">
    <source>
        <dbReference type="EMBL" id="WAH35051.1"/>
    </source>
</evidence>
<reference evidence="2" key="1">
    <citation type="submission" date="2022-08" db="EMBL/GenBank/DDBJ databases">
        <title>Alicyclobacillus dauci DSM2870, complete genome.</title>
        <authorList>
            <person name="Wang Q."/>
            <person name="Cai R."/>
            <person name="Wang Z."/>
        </authorList>
    </citation>
    <scope>NUCLEOTIDE SEQUENCE</scope>
    <source>
        <strain evidence="2">DSM 28700</strain>
    </source>
</reference>
<dbReference type="Proteomes" id="UP001164803">
    <property type="component" value="Chromosome"/>
</dbReference>
<organism evidence="2 3">
    <name type="scientific">Alicyclobacillus dauci</name>
    <dbReference type="NCBI Taxonomy" id="1475485"/>
    <lineage>
        <taxon>Bacteria</taxon>
        <taxon>Bacillati</taxon>
        <taxon>Bacillota</taxon>
        <taxon>Bacilli</taxon>
        <taxon>Bacillales</taxon>
        <taxon>Alicyclobacillaceae</taxon>
        <taxon>Alicyclobacillus</taxon>
    </lineage>
</organism>
<name>A0ABY6YYJ1_9BACL</name>
<keyword evidence="1" id="KW-1133">Transmembrane helix</keyword>
<proteinExistence type="predicted"/>
<keyword evidence="3" id="KW-1185">Reference proteome</keyword>
<evidence type="ECO:0000313" key="3">
    <source>
        <dbReference type="Proteomes" id="UP001164803"/>
    </source>
</evidence>
<dbReference type="RefSeq" id="WP_268041880.1">
    <property type="nucleotide sequence ID" value="NZ_CP104064.1"/>
</dbReference>
<gene>
    <name evidence="2" type="ORF">NZD86_12000</name>
</gene>
<feature type="transmembrane region" description="Helical" evidence="1">
    <location>
        <begin position="6"/>
        <end position="26"/>
    </location>
</feature>